<keyword evidence="1" id="KW-0812">Transmembrane</keyword>
<dbReference type="Proteomes" id="UP000521943">
    <property type="component" value="Unassembled WGS sequence"/>
</dbReference>
<dbReference type="OrthoDB" id="3350812at2759"/>
<comment type="caution">
    <text evidence="2">The sequence shown here is derived from an EMBL/GenBank/DDBJ whole genome shotgun (WGS) entry which is preliminary data.</text>
</comment>
<protein>
    <submittedName>
        <fullName evidence="2">Uncharacterized protein</fullName>
    </submittedName>
</protein>
<keyword evidence="1" id="KW-0472">Membrane</keyword>
<evidence type="ECO:0000313" key="2">
    <source>
        <dbReference type="EMBL" id="KAF6764472.1"/>
    </source>
</evidence>
<feature type="transmembrane region" description="Helical" evidence="1">
    <location>
        <begin position="47"/>
        <end position="65"/>
    </location>
</feature>
<sequence>MWLSLVFVSILVSLTTVTMIMVTIACRRRQPSLTVNGLATVFYRDGISYFLIISGLAVVNIILGYIVPPGGLRVCMVIIQIHLTSILSGRMLIHLRECSRRDIQSGVLVRKASPLMETVSLGTIHFAKSGVTCASPISPSFTWPSISTEVPTCSRLEV</sequence>
<gene>
    <name evidence="2" type="ORF">DFP72DRAFT_423438</name>
</gene>
<organism evidence="2 3">
    <name type="scientific">Ephemerocybe angulata</name>
    <dbReference type="NCBI Taxonomy" id="980116"/>
    <lineage>
        <taxon>Eukaryota</taxon>
        <taxon>Fungi</taxon>
        <taxon>Dikarya</taxon>
        <taxon>Basidiomycota</taxon>
        <taxon>Agaricomycotina</taxon>
        <taxon>Agaricomycetes</taxon>
        <taxon>Agaricomycetidae</taxon>
        <taxon>Agaricales</taxon>
        <taxon>Agaricineae</taxon>
        <taxon>Psathyrellaceae</taxon>
        <taxon>Ephemerocybe</taxon>
    </lineage>
</organism>
<keyword evidence="1" id="KW-1133">Transmembrane helix</keyword>
<dbReference type="EMBL" id="JACGCI010000004">
    <property type="protein sequence ID" value="KAF6764472.1"/>
    <property type="molecule type" value="Genomic_DNA"/>
</dbReference>
<proteinExistence type="predicted"/>
<name>A0A8H6IHW3_9AGAR</name>
<dbReference type="AlphaFoldDB" id="A0A8H6IHW3"/>
<reference evidence="2 3" key="1">
    <citation type="submission" date="2020-07" db="EMBL/GenBank/DDBJ databases">
        <title>Comparative genomics of pyrophilous fungi reveals a link between fire events and developmental genes.</title>
        <authorList>
            <consortium name="DOE Joint Genome Institute"/>
            <person name="Steindorff A.S."/>
            <person name="Carver A."/>
            <person name="Calhoun S."/>
            <person name="Stillman K."/>
            <person name="Liu H."/>
            <person name="Lipzen A."/>
            <person name="Pangilinan J."/>
            <person name="Labutti K."/>
            <person name="Bruns T.D."/>
            <person name="Grigoriev I.V."/>
        </authorList>
    </citation>
    <scope>NUCLEOTIDE SEQUENCE [LARGE SCALE GENOMIC DNA]</scope>
    <source>
        <strain evidence="2 3">CBS 144469</strain>
    </source>
</reference>
<evidence type="ECO:0000313" key="3">
    <source>
        <dbReference type="Proteomes" id="UP000521943"/>
    </source>
</evidence>
<accession>A0A8H6IHW3</accession>
<feature type="transmembrane region" description="Helical" evidence="1">
    <location>
        <begin position="6"/>
        <end position="26"/>
    </location>
</feature>
<evidence type="ECO:0000256" key="1">
    <source>
        <dbReference type="SAM" id="Phobius"/>
    </source>
</evidence>
<keyword evidence="3" id="KW-1185">Reference proteome</keyword>